<dbReference type="PANTHER" id="PTHR43861">
    <property type="entry name" value="TRANS-ACONITATE 2-METHYLTRANSFERASE-RELATED"/>
    <property type="match status" value="1"/>
</dbReference>
<dbReference type="STRING" id="1317125.SAMN05444128_2790"/>
<dbReference type="AlphaFoldDB" id="A0A1R3XL81"/>
<dbReference type="GO" id="GO:0032259">
    <property type="term" value="P:methylation"/>
    <property type="evidence" value="ECO:0007669"/>
    <property type="project" value="UniProtKB-KW"/>
</dbReference>
<proteinExistence type="predicted"/>
<dbReference type="GO" id="GO:0008757">
    <property type="term" value="F:S-adenosylmethionine-dependent methyltransferase activity"/>
    <property type="evidence" value="ECO:0007669"/>
    <property type="project" value="InterPro"/>
</dbReference>
<organism evidence="2 3">
    <name type="scientific">Pontibacter indicus</name>
    <dbReference type="NCBI Taxonomy" id="1317125"/>
    <lineage>
        <taxon>Bacteria</taxon>
        <taxon>Pseudomonadati</taxon>
        <taxon>Bacteroidota</taxon>
        <taxon>Cytophagia</taxon>
        <taxon>Cytophagales</taxon>
        <taxon>Hymenobacteraceae</taxon>
        <taxon>Pontibacter</taxon>
    </lineage>
</organism>
<dbReference type="EMBL" id="FTPP01000002">
    <property type="protein sequence ID" value="SIT92286.1"/>
    <property type="molecule type" value="Genomic_DNA"/>
</dbReference>
<dbReference type="Proteomes" id="UP000187181">
    <property type="component" value="Unassembled WGS sequence"/>
</dbReference>
<dbReference type="RefSeq" id="WP_076669699.1">
    <property type="nucleotide sequence ID" value="NZ_FTPP01000002.1"/>
</dbReference>
<name>A0A1R3XL81_9BACT</name>
<protein>
    <submittedName>
        <fullName evidence="2">Methyltransferase domain-containing protein</fullName>
    </submittedName>
</protein>
<evidence type="ECO:0000313" key="3">
    <source>
        <dbReference type="Proteomes" id="UP000187181"/>
    </source>
</evidence>
<dbReference type="Gene3D" id="3.40.50.150">
    <property type="entry name" value="Vaccinia Virus protein VP39"/>
    <property type="match status" value="1"/>
</dbReference>
<dbReference type="Pfam" id="PF08241">
    <property type="entry name" value="Methyltransf_11"/>
    <property type="match status" value="1"/>
</dbReference>
<accession>A0A1R3XL81</accession>
<sequence length="208" mass="23722">MTVEEAYNSWAAQYDTNKNRTRDLEAVALRATLAAIPFETCLEIGCGTGKNTEWLVRKAMHVTAVDLSGEMLERARKKVSSNKVTFQQADITQLWQFATQTYDLVTFSLVLEHIQQLDFIFEQTAAVLKTGGYVYIGELHPFKQYSGTKARFDTQEGRQEVECYTQHVSEFVQTAAQQGLKLVDLNEYFDDHDKTVIPRILTLLLQKV</sequence>
<keyword evidence="3" id="KW-1185">Reference proteome</keyword>
<gene>
    <name evidence="2" type="ORF">SAMN05444128_2790</name>
</gene>
<keyword evidence="2" id="KW-0489">Methyltransferase</keyword>
<dbReference type="OrthoDB" id="597202at2"/>
<feature type="domain" description="Methyltransferase type 11" evidence="1">
    <location>
        <begin position="42"/>
        <end position="136"/>
    </location>
</feature>
<dbReference type="InterPro" id="IPR013216">
    <property type="entry name" value="Methyltransf_11"/>
</dbReference>
<dbReference type="PANTHER" id="PTHR43861:SF1">
    <property type="entry name" value="TRANS-ACONITATE 2-METHYLTRANSFERASE"/>
    <property type="match status" value="1"/>
</dbReference>
<dbReference type="CDD" id="cd02440">
    <property type="entry name" value="AdoMet_MTases"/>
    <property type="match status" value="1"/>
</dbReference>
<evidence type="ECO:0000259" key="1">
    <source>
        <dbReference type="Pfam" id="PF08241"/>
    </source>
</evidence>
<evidence type="ECO:0000313" key="2">
    <source>
        <dbReference type="EMBL" id="SIT92286.1"/>
    </source>
</evidence>
<dbReference type="SUPFAM" id="SSF53335">
    <property type="entry name" value="S-adenosyl-L-methionine-dependent methyltransferases"/>
    <property type="match status" value="1"/>
</dbReference>
<dbReference type="InterPro" id="IPR029063">
    <property type="entry name" value="SAM-dependent_MTases_sf"/>
</dbReference>
<keyword evidence="2" id="KW-0808">Transferase</keyword>
<reference evidence="3" key="1">
    <citation type="submission" date="2017-01" db="EMBL/GenBank/DDBJ databases">
        <authorList>
            <person name="Varghese N."/>
            <person name="Submissions S."/>
        </authorList>
    </citation>
    <scope>NUCLEOTIDE SEQUENCE [LARGE SCALE GENOMIC DNA]</scope>
    <source>
        <strain evidence="3">LP100</strain>
    </source>
</reference>